<keyword evidence="3" id="KW-0442">Lipid degradation</keyword>
<proteinExistence type="predicted"/>
<dbReference type="GO" id="GO:0046475">
    <property type="term" value="P:glycerophospholipid catabolic process"/>
    <property type="evidence" value="ECO:0007669"/>
    <property type="project" value="TreeGrafter"/>
</dbReference>
<accession>A0A8C3AV09</accession>
<dbReference type="Ensembl" id="ENSCLMT00005048026.1">
    <property type="protein sequence ID" value="ENSCLMP00005046416.1"/>
    <property type="gene ID" value="ENSCLMG00005021381.1"/>
</dbReference>
<dbReference type="PANTHER" id="PTHR10728">
    <property type="entry name" value="CYTOSOLIC PHOSPHOLIPASE A2"/>
    <property type="match status" value="1"/>
</dbReference>
<organism evidence="5 6">
    <name type="scientific">Cyclopterus lumpus</name>
    <name type="common">Lumpsucker</name>
    <dbReference type="NCBI Taxonomy" id="8103"/>
    <lineage>
        <taxon>Eukaryota</taxon>
        <taxon>Metazoa</taxon>
        <taxon>Chordata</taxon>
        <taxon>Craniata</taxon>
        <taxon>Vertebrata</taxon>
        <taxon>Euteleostomi</taxon>
        <taxon>Actinopterygii</taxon>
        <taxon>Neopterygii</taxon>
        <taxon>Teleostei</taxon>
        <taxon>Neoteleostei</taxon>
        <taxon>Acanthomorphata</taxon>
        <taxon>Eupercaria</taxon>
        <taxon>Perciformes</taxon>
        <taxon>Cottioidei</taxon>
        <taxon>Cottales</taxon>
        <taxon>Cyclopteridae</taxon>
        <taxon>Cyclopterus</taxon>
    </lineage>
</organism>
<dbReference type="Ensembl" id="ENSCLMT00005048025.1">
    <property type="protein sequence ID" value="ENSCLMP00005046415.1"/>
    <property type="gene ID" value="ENSCLMG00005021381.1"/>
</dbReference>
<evidence type="ECO:0000313" key="5">
    <source>
        <dbReference type="Ensembl" id="ENSCLMP00005046416.1"/>
    </source>
</evidence>
<dbReference type="InterPro" id="IPR002642">
    <property type="entry name" value="LysoPLipase_cat_dom"/>
</dbReference>
<evidence type="ECO:0000256" key="2">
    <source>
        <dbReference type="ARBA" id="ARBA00023098"/>
    </source>
</evidence>
<sequence length="675" mass="76321">MYLFIHCLNRLKINNLSFRSEDPPCEYLTNGVLVAAPFSVLDINLDKIRSNDCLWNKVLKLRGAFCENITIIEQETPKLRFYINRELETELGVVPSGSTYASAPPMETYTNLQPLPANYAGKVSLCIDQDTVDLDMETHEGERLAIRLDFDIPTQEKEYLKKRSVVVAQALQELFGAPTDPKKVPAIAVVASGGGSRAMTGLLGSLRGLKDIGVLDAVSYITGVSGSTWAMSALYQEANWSQEDMDSVISEKKEQMTKSMLSVFSPEKLQYYREEIAEKEQDGYIGSLIDMLGLVFEQLVFGKKVTSTLSEQQRAVNDGQNPLPIYTAVNMKDMAKGFQSEAEWCEFTPYEVGIQKYGAFVQTEAFGSQFFLGHFVKKLPEVRIPYLIGIWSSAISVSMSQLWTLATGFMPSWSTWLGPEVNNIDVDTEPSTLDTHLINPTTDIINMVTDFFINRPLIAEMYNFMHGLFMHRDYNQNSSFVAWKETHLDAFPNQLTPSDSTLCLIDSGHAINIGCVPVLRPERDVDLIISLSYSWEPEHNLRVLEKTAAYCKDHDIPFPNADFASLQKEPQKEVYIFEDKENPRAPIVLHFPLVNVTYKHFKRPGVKRETEEDIRAGEVDVSSNESPYLTKNFTYSEEDYESLVDLTTYNILNNKESILEALRKALERSTSKKKK</sequence>
<keyword evidence="2 3" id="KW-0443">Lipid metabolism</keyword>
<dbReference type="GO" id="GO:0047498">
    <property type="term" value="F:calcium-dependent phospholipase A2 activity"/>
    <property type="evidence" value="ECO:0007669"/>
    <property type="project" value="TreeGrafter"/>
</dbReference>
<dbReference type="SMART" id="SM00022">
    <property type="entry name" value="PLAc"/>
    <property type="match status" value="1"/>
</dbReference>
<dbReference type="InterPro" id="IPR016035">
    <property type="entry name" value="Acyl_Trfase/lysoPLipase"/>
</dbReference>
<protein>
    <recommendedName>
        <fullName evidence="4">PLA2c domain-containing protein</fullName>
    </recommendedName>
</protein>
<dbReference type="GeneTree" id="ENSGT01030000234606"/>
<dbReference type="PROSITE" id="PS51210">
    <property type="entry name" value="PLA2C"/>
    <property type="match status" value="1"/>
</dbReference>
<dbReference type="Pfam" id="PF01735">
    <property type="entry name" value="PLA2_B"/>
    <property type="match status" value="1"/>
</dbReference>
<evidence type="ECO:0000256" key="1">
    <source>
        <dbReference type="ARBA" id="ARBA00022801"/>
    </source>
</evidence>
<dbReference type="AlphaFoldDB" id="A0A8C3AV09"/>
<name>A0A8C3AV09_CYCLU</name>
<keyword evidence="6" id="KW-1185">Reference proteome</keyword>
<reference evidence="5" key="1">
    <citation type="submission" date="2025-05" db="UniProtKB">
        <authorList>
            <consortium name="Ensembl"/>
        </authorList>
    </citation>
    <scope>IDENTIFICATION</scope>
</reference>
<evidence type="ECO:0000259" key="4">
    <source>
        <dbReference type="PROSITE" id="PS51210"/>
    </source>
</evidence>
<feature type="domain" description="PLA2c" evidence="4">
    <location>
        <begin position="138"/>
        <end position="675"/>
    </location>
</feature>
<dbReference type="GO" id="GO:0005509">
    <property type="term" value="F:calcium ion binding"/>
    <property type="evidence" value="ECO:0007669"/>
    <property type="project" value="TreeGrafter"/>
</dbReference>
<dbReference type="Gene3D" id="3.40.1090.10">
    <property type="entry name" value="Cytosolic phospholipase A2 catalytic domain"/>
    <property type="match status" value="1"/>
</dbReference>
<evidence type="ECO:0000313" key="6">
    <source>
        <dbReference type="Proteomes" id="UP000694565"/>
    </source>
</evidence>
<dbReference type="Proteomes" id="UP000694565">
    <property type="component" value="Unplaced"/>
</dbReference>
<dbReference type="GO" id="GO:0005829">
    <property type="term" value="C:cytosol"/>
    <property type="evidence" value="ECO:0007669"/>
    <property type="project" value="TreeGrafter"/>
</dbReference>
<dbReference type="SUPFAM" id="SSF52151">
    <property type="entry name" value="FabD/lysophospholipase-like"/>
    <property type="match status" value="1"/>
</dbReference>
<evidence type="ECO:0000256" key="3">
    <source>
        <dbReference type="PROSITE-ProRule" id="PRU00555"/>
    </source>
</evidence>
<keyword evidence="1 3" id="KW-0378">Hydrolase</keyword>
<dbReference type="PANTHER" id="PTHR10728:SF32">
    <property type="entry name" value="CYTOSOLIC PHOSPHOLIPASE A2 BETA"/>
    <property type="match status" value="1"/>
</dbReference>
<dbReference type="GO" id="GO:0005544">
    <property type="term" value="F:calcium-dependent phospholipid binding"/>
    <property type="evidence" value="ECO:0007669"/>
    <property type="project" value="TreeGrafter"/>
</dbReference>